<dbReference type="EMBL" id="UGPG01000001">
    <property type="protein sequence ID" value="STY44222.1"/>
    <property type="molecule type" value="Genomic_DNA"/>
</dbReference>
<protein>
    <submittedName>
        <fullName evidence="1">Uncharacterized protein</fullName>
    </submittedName>
</protein>
<dbReference type="OrthoDB" id="9953515at2"/>
<evidence type="ECO:0000313" key="2">
    <source>
        <dbReference type="Proteomes" id="UP000254879"/>
    </source>
</evidence>
<dbReference type="Proteomes" id="UP000254879">
    <property type="component" value="Unassembled WGS sequence"/>
</dbReference>
<proteinExistence type="predicted"/>
<evidence type="ECO:0000313" key="1">
    <source>
        <dbReference type="EMBL" id="STY44222.1"/>
    </source>
</evidence>
<dbReference type="AlphaFoldDB" id="A0A378MFT1"/>
<organism evidence="1 2">
    <name type="scientific">Listeria grayi</name>
    <name type="common">Listeria murrayi</name>
    <dbReference type="NCBI Taxonomy" id="1641"/>
    <lineage>
        <taxon>Bacteria</taxon>
        <taxon>Bacillati</taxon>
        <taxon>Bacillota</taxon>
        <taxon>Bacilli</taxon>
        <taxon>Bacillales</taxon>
        <taxon>Listeriaceae</taxon>
        <taxon>Listeria</taxon>
    </lineage>
</organism>
<name>A0A378MFT1_LISGR</name>
<sequence length="59" mass="6849">MEEFDRSVSKENSEYKNIIDLINLAEKDKKLMGLLKKENISDDTAKKIAIFIYGRLSKI</sequence>
<reference evidence="1 2" key="1">
    <citation type="submission" date="2018-06" db="EMBL/GenBank/DDBJ databases">
        <authorList>
            <consortium name="Pathogen Informatics"/>
            <person name="Doyle S."/>
        </authorList>
    </citation>
    <scope>NUCLEOTIDE SEQUENCE [LARGE SCALE GENOMIC DNA]</scope>
    <source>
        <strain evidence="2">NCTC 10815</strain>
    </source>
</reference>
<accession>A0A378MFT1</accession>
<dbReference type="RefSeq" id="WP_036107607.1">
    <property type="nucleotide sequence ID" value="NZ_JAASVE010000015.1"/>
</dbReference>
<gene>
    <name evidence="1" type="ORF">NCTC10815_01542</name>
</gene>